<dbReference type="InterPro" id="IPR035897">
    <property type="entry name" value="Toll_tir_struct_dom_sf"/>
</dbReference>
<dbReference type="SMART" id="SM00013">
    <property type="entry name" value="LRRNT"/>
    <property type="match status" value="1"/>
</dbReference>
<dbReference type="SUPFAM" id="SSF52047">
    <property type="entry name" value="RNI-like"/>
    <property type="match status" value="1"/>
</dbReference>
<dbReference type="GO" id="GO:0005886">
    <property type="term" value="C:plasma membrane"/>
    <property type="evidence" value="ECO:0007669"/>
    <property type="project" value="TreeGrafter"/>
</dbReference>
<keyword evidence="5 12" id="KW-0732">Signal</keyword>
<feature type="domain" description="TIR" evidence="13">
    <location>
        <begin position="875"/>
        <end position="1011"/>
    </location>
</feature>
<dbReference type="PANTHER" id="PTHR24365:SF541">
    <property type="entry name" value="PROTEIN TOLL-RELATED"/>
    <property type="match status" value="1"/>
</dbReference>
<dbReference type="Pfam" id="PF01462">
    <property type="entry name" value="LRRNT"/>
    <property type="match status" value="1"/>
</dbReference>
<dbReference type="FunCoup" id="E0VZA1">
    <property type="interactions" value="50"/>
</dbReference>
<keyword evidence="3" id="KW-0433">Leucine-rich repeat</keyword>
<dbReference type="HOGENOM" id="CLU_009970_0_0_1"/>
<dbReference type="GO" id="GO:0038023">
    <property type="term" value="F:signaling receptor activity"/>
    <property type="evidence" value="ECO:0007669"/>
    <property type="project" value="TreeGrafter"/>
</dbReference>
<evidence type="ECO:0000256" key="7">
    <source>
        <dbReference type="ARBA" id="ARBA00022989"/>
    </source>
</evidence>
<evidence type="ECO:0000259" key="13">
    <source>
        <dbReference type="PROSITE" id="PS50104"/>
    </source>
</evidence>
<evidence type="ECO:0000256" key="6">
    <source>
        <dbReference type="ARBA" id="ARBA00022737"/>
    </source>
</evidence>
<evidence type="ECO:0000313" key="14">
    <source>
        <dbReference type="EMBL" id="EEB18707.1"/>
    </source>
</evidence>
<dbReference type="EMBL" id="AAZO01006417">
    <property type="status" value="NOT_ANNOTATED_CDS"/>
    <property type="molecule type" value="Genomic_DNA"/>
</dbReference>
<keyword evidence="4 11" id="KW-0812">Transmembrane</keyword>
<dbReference type="Gene3D" id="3.80.10.10">
    <property type="entry name" value="Ribonuclease Inhibitor"/>
    <property type="match status" value="4"/>
</dbReference>
<evidence type="ECO:0000313" key="15">
    <source>
        <dbReference type="EnsemblMetazoa" id="PHUM529420-PA"/>
    </source>
</evidence>
<reference evidence="15" key="3">
    <citation type="submission" date="2020-05" db="UniProtKB">
        <authorList>
            <consortium name="EnsemblMetazoa"/>
        </authorList>
    </citation>
    <scope>IDENTIFICATION</scope>
    <source>
        <strain evidence="15">USDA</strain>
    </source>
</reference>
<dbReference type="Pfam" id="PF13676">
    <property type="entry name" value="TIR_2"/>
    <property type="match status" value="1"/>
</dbReference>
<reference evidence="14" key="1">
    <citation type="submission" date="2007-04" db="EMBL/GenBank/DDBJ databases">
        <title>Annotation of Pediculus humanus corporis strain USDA.</title>
        <authorList>
            <person name="Kirkness E."/>
            <person name="Hannick L."/>
            <person name="Hass B."/>
            <person name="Bruggner R."/>
            <person name="Lawson D."/>
            <person name="Bidwell S."/>
            <person name="Joardar V."/>
            <person name="Caler E."/>
            <person name="Walenz B."/>
            <person name="Inman J."/>
            <person name="Schobel S."/>
            <person name="Galinsky K."/>
            <person name="Amedeo P."/>
            <person name="Strausberg R."/>
        </authorList>
    </citation>
    <scope>NUCLEOTIDE SEQUENCE</scope>
    <source>
        <strain evidence="14">USDA</strain>
    </source>
</reference>
<reference evidence="14" key="2">
    <citation type="submission" date="2007-04" db="EMBL/GenBank/DDBJ databases">
        <title>The genome of the human body louse.</title>
        <authorList>
            <consortium name="The Human Body Louse Genome Consortium"/>
            <person name="Kirkness E."/>
            <person name="Walenz B."/>
            <person name="Hass B."/>
            <person name="Bruggner R."/>
            <person name="Strausberg R."/>
        </authorList>
    </citation>
    <scope>NUCLEOTIDE SEQUENCE</scope>
    <source>
        <strain evidence="14">USDA</strain>
    </source>
</reference>
<accession>E0VZA1</accession>
<dbReference type="OMA" id="NNANHEQ"/>
<evidence type="ECO:0000256" key="4">
    <source>
        <dbReference type="ARBA" id="ARBA00022692"/>
    </source>
</evidence>
<dbReference type="FunFam" id="3.80.10.10:FF:001164">
    <property type="entry name" value="GH01279p"/>
    <property type="match status" value="2"/>
</dbReference>
<protein>
    <submittedName>
        <fullName evidence="14">Protein toll, putative</fullName>
        <ecNumber evidence="14">3.1.3.16</ecNumber>
    </submittedName>
</protein>
<dbReference type="STRING" id="121224.E0VZA1"/>
<dbReference type="Proteomes" id="UP000009046">
    <property type="component" value="Unassembled WGS sequence"/>
</dbReference>
<evidence type="ECO:0000256" key="11">
    <source>
        <dbReference type="SAM" id="Phobius"/>
    </source>
</evidence>
<dbReference type="PROSITE" id="PS50104">
    <property type="entry name" value="TIR"/>
    <property type="match status" value="1"/>
</dbReference>
<dbReference type="SMART" id="SM00082">
    <property type="entry name" value="LRRCT"/>
    <property type="match status" value="2"/>
</dbReference>
<dbReference type="SMART" id="SM00255">
    <property type="entry name" value="TIR"/>
    <property type="match status" value="1"/>
</dbReference>
<dbReference type="GO" id="GO:0007165">
    <property type="term" value="P:signal transduction"/>
    <property type="evidence" value="ECO:0007669"/>
    <property type="project" value="InterPro"/>
</dbReference>
<dbReference type="eggNOG" id="KOG4641">
    <property type="taxonomic scope" value="Eukaryota"/>
</dbReference>
<dbReference type="InParanoid" id="E0VZA1"/>
<evidence type="ECO:0000256" key="1">
    <source>
        <dbReference type="ARBA" id="ARBA00004479"/>
    </source>
</evidence>
<dbReference type="SUPFAM" id="SSF52058">
    <property type="entry name" value="L domain-like"/>
    <property type="match status" value="1"/>
</dbReference>
<dbReference type="KEGG" id="phu:Phum_PHUM529420"/>
<evidence type="ECO:0000256" key="2">
    <source>
        <dbReference type="ARBA" id="ARBA00009634"/>
    </source>
</evidence>
<evidence type="ECO:0000256" key="8">
    <source>
        <dbReference type="ARBA" id="ARBA00023136"/>
    </source>
</evidence>
<dbReference type="EC" id="3.1.3.16" evidence="14"/>
<dbReference type="InterPro" id="IPR000483">
    <property type="entry name" value="Cys-rich_flank_reg_C"/>
</dbReference>
<keyword evidence="8 11" id="KW-0472">Membrane</keyword>
<dbReference type="AlphaFoldDB" id="E0VZA1"/>
<dbReference type="SMART" id="SM00369">
    <property type="entry name" value="LRR_TYP"/>
    <property type="match status" value="14"/>
</dbReference>
<organism>
    <name type="scientific">Pediculus humanus subsp. corporis</name>
    <name type="common">Body louse</name>
    <dbReference type="NCBI Taxonomy" id="121224"/>
    <lineage>
        <taxon>Eukaryota</taxon>
        <taxon>Metazoa</taxon>
        <taxon>Ecdysozoa</taxon>
        <taxon>Arthropoda</taxon>
        <taxon>Hexapoda</taxon>
        <taxon>Insecta</taxon>
        <taxon>Pterygota</taxon>
        <taxon>Neoptera</taxon>
        <taxon>Paraneoptera</taxon>
        <taxon>Psocodea</taxon>
        <taxon>Troctomorpha</taxon>
        <taxon>Phthiraptera</taxon>
        <taxon>Anoplura</taxon>
        <taxon>Pediculidae</taxon>
        <taxon>Pediculus</taxon>
    </lineage>
</organism>
<dbReference type="SMART" id="SM00365">
    <property type="entry name" value="LRR_SD22"/>
    <property type="match status" value="6"/>
</dbReference>
<dbReference type="CTD" id="8235113"/>
<evidence type="ECO:0000313" key="16">
    <source>
        <dbReference type="Proteomes" id="UP000009046"/>
    </source>
</evidence>
<dbReference type="GO" id="GO:0004722">
    <property type="term" value="F:protein serine/threonine phosphatase activity"/>
    <property type="evidence" value="ECO:0007669"/>
    <property type="project" value="UniProtKB-EC"/>
</dbReference>
<keyword evidence="10" id="KW-0325">Glycoprotein</keyword>
<dbReference type="InterPro" id="IPR032675">
    <property type="entry name" value="LRR_dom_sf"/>
</dbReference>
<dbReference type="PRINTS" id="PR01537">
    <property type="entry name" value="INTRLKN1R1F"/>
</dbReference>
<dbReference type="SMART" id="SM00364">
    <property type="entry name" value="LRR_BAC"/>
    <property type="match status" value="9"/>
</dbReference>
<dbReference type="InterPro" id="IPR000372">
    <property type="entry name" value="LRRNT"/>
</dbReference>
<dbReference type="Pfam" id="PF00560">
    <property type="entry name" value="LRR_1"/>
    <property type="match status" value="2"/>
</dbReference>
<keyword evidence="16" id="KW-1185">Reference proteome</keyword>
<dbReference type="RefSeq" id="XP_002431445.1">
    <property type="nucleotide sequence ID" value="XM_002431400.1"/>
</dbReference>
<evidence type="ECO:0000256" key="9">
    <source>
        <dbReference type="ARBA" id="ARBA00023170"/>
    </source>
</evidence>
<sequence length="1092" mass="124771">MKSREKKTWKKRASSFFLFLVIVILKIVDGTTECGRGKDCKTSLFACPGSYNCTCAKGIAGDYELLCPGMGQTSVLSASIMPNKYIQIQCTYATHFTDYNLLNGLKVGPVISVNFRLCPLPNVPFSNLTRSIGVNFTSALLFQSYRNLSNTLERKHFRDLNNLTRLVLSSNGLTDLPEDLLQDLANLTWLDLRGNNMHVHDNFFNSVPKLQTLELGNNNLTRLEPGLFRNLKRLEHLNLWKNQLKNLSRDIFSHLTNLKELDVSSNGMENLSHDVFHDLPKLVRLSLYANNFSDVPENLFSNSINLEVLRLYDNRQTMVLPDRFLSNLTRLKEVYLMRNNLQTVPENILWESSAVANLSLQGNSLKNISENLFRDQFNLQTLDLSYNHLAHLPDRVFKNLNKLEFLRLGNNRLKTITQDVFQGLNKLELLDLEYNHLSYLDSDALGHLEQLKHARFSHNMLSFLDDDGHPQGGFPYKDTFGNKSPFRHCINLEYLYLANNSITEIFSDWRIVLVKLRVLDLSQNNIQYLVVQDVQFISDDVSVDLRQNNITIVNLYGVEALAVGQTTGLVNPRHSKRNVRVLLEGNPLKCDCQIYEMIRYFENKLESEVYVFVTLVPGNLTCHSPDVLKGSQVTRVDSHHLMCDLDPATYNCPKSCECKLRRADWGLIVNCTEKNLTEIPVELPIVKYTNHTELFLNGNDIRTLPNSTFKGYENVTHLYLSNNRIENIDTGLLSPKIQQLALDHNNLTKLGDNLIGFLSRSTEIKYLKLDNNPWICECSTKSFLELIQLKFKQVPMLSNVTCFKDNRQLSHLSVSDLCPASKTLIASCIILAAFGVLLGSLAFLYYRYQREVKVWLYSHHFCLWFVTEEELDKNKLYDAFISYSHKDEDFVINTLVPELESGENPFKLCLHYRDWIAGEWIPNQIARSVENSRRTLVVLSPNFLESVWGRMEFRAAHKQALSEGRARVIVVLYGDVGPTDQLDPELRAYISMNTYVKWGDPWFWGKLKYALPHTPSLVKSHLQLLKSRGSRKEKNYVDDKLELIHTLDSPSTPVSGGTTPPSEAAITPSETITVPTVNGLRYSSNVKQSPIA</sequence>
<dbReference type="PROSITE" id="PS51450">
    <property type="entry name" value="LRR"/>
    <property type="match status" value="5"/>
</dbReference>
<dbReference type="EMBL" id="DS235851">
    <property type="protein sequence ID" value="EEB18707.1"/>
    <property type="molecule type" value="Genomic_DNA"/>
</dbReference>
<keyword evidence="6" id="KW-0677">Repeat</keyword>
<feature type="signal peptide" evidence="12">
    <location>
        <begin position="1"/>
        <end position="30"/>
    </location>
</feature>
<comment type="subcellular location">
    <subcellularLocation>
        <location evidence="1">Membrane</location>
        <topology evidence="1">Single-pass type I membrane protein</topology>
    </subcellularLocation>
</comment>
<feature type="chain" id="PRO_5011412769" evidence="12">
    <location>
        <begin position="31"/>
        <end position="1092"/>
    </location>
</feature>
<evidence type="ECO:0000256" key="3">
    <source>
        <dbReference type="ARBA" id="ARBA00022614"/>
    </source>
</evidence>
<dbReference type="Pfam" id="PF13855">
    <property type="entry name" value="LRR_8"/>
    <property type="match status" value="5"/>
</dbReference>
<evidence type="ECO:0000256" key="12">
    <source>
        <dbReference type="SAM" id="SignalP"/>
    </source>
</evidence>
<dbReference type="PANTHER" id="PTHR24365">
    <property type="entry name" value="TOLL-LIKE RECEPTOR"/>
    <property type="match status" value="1"/>
</dbReference>
<dbReference type="FunFam" id="3.80.10.10:FF:000727">
    <property type="entry name" value="Toll-like protein"/>
    <property type="match status" value="1"/>
</dbReference>
<proteinExistence type="inferred from homology"/>
<dbReference type="EnsemblMetazoa" id="PHUM529420-RA">
    <property type="protein sequence ID" value="PHUM529420-PA"/>
    <property type="gene ID" value="PHUM529420"/>
</dbReference>
<dbReference type="InterPro" id="IPR000157">
    <property type="entry name" value="TIR_dom"/>
</dbReference>
<keyword evidence="9" id="KW-0675">Receptor</keyword>
<comment type="similarity">
    <text evidence="2">Belongs to the Toll-like receptor family.</text>
</comment>
<dbReference type="InterPro" id="IPR001611">
    <property type="entry name" value="Leu-rich_rpt"/>
</dbReference>
<gene>
    <name evidence="15" type="primary">8235113</name>
    <name evidence="14" type="ORF">Phum_PHUM529420</name>
</gene>
<evidence type="ECO:0000256" key="5">
    <source>
        <dbReference type="ARBA" id="ARBA00022729"/>
    </source>
</evidence>
<dbReference type="Gene3D" id="3.40.50.10140">
    <property type="entry name" value="Toll/interleukin-1 receptor homology (TIR) domain"/>
    <property type="match status" value="1"/>
</dbReference>
<dbReference type="SUPFAM" id="SSF52200">
    <property type="entry name" value="Toll/Interleukin receptor TIR domain"/>
    <property type="match status" value="1"/>
</dbReference>
<keyword evidence="7 11" id="KW-1133">Transmembrane helix</keyword>
<dbReference type="InterPro" id="IPR003591">
    <property type="entry name" value="Leu-rich_rpt_typical-subtyp"/>
</dbReference>
<dbReference type="OrthoDB" id="1421090at2759"/>
<dbReference type="VEuPathDB" id="VectorBase:PHUM529420"/>
<feature type="transmembrane region" description="Helical" evidence="11">
    <location>
        <begin position="824"/>
        <end position="846"/>
    </location>
</feature>
<evidence type="ECO:0000256" key="10">
    <source>
        <dbReference type="ARBA" id="ARBA00023180"/>
    </source>
</evidence>
<dbReference type="GeneID" id="8235113"/>
<keyword evidence="14" id="KW-0378">Hydrolase</keyword>
<name>E0VZA1_PEDHC</name>
<dbReference type="FunFam" id="3.40.50.10140:FF:000020">
    <property type="entry name" value="Blast:Protein toll"/>
    <property type="match status" value="1"/>
</dbReference>